<evidence type="ECO:0008006" key="4">
    <source>
        <dbReference type="Google" id="ProtNLM"/>
    </source>
</evidence>
<comment type="caution">
    <text evidence="2">The sequence shown here is derived from an EMBL/GenBank/DDBJ whole genome shotgun (WGS) entry which is preliminary data.</text>
</comment>
<name>A0A3R7A6J5_9STRA</name>
<feature type="compositionally biased region" description="Pro residues" evidence="1">
    <location>
        <begin position="326"/>
        <end position="339"/>
    </location>
</feature>
<dbReference type="AlphaFoldDB" id="A0A3R7A6J5"/>
<dbReference type="GO" id="GO:0005634">
    <property type="term" value="C:nucleus"/>
    <property type="evidence" value="ECO:0007669"/>
    <property type="project" value="TreeGrafter"/>
</dbReference>
<feature type="region of interest" description="Disordered" evidence="1">
    <location>
        <begin position="267"/>
        <end position="464"/>
    </location>
</feature>
<dbReference type="Gene3D" id="3.40.50.300">
    <property type="entry name" value="P-loop containing nucleotide triphosphate hydrolases"/>
    <property type="match status" value="1"/>
</dbReference>
<dbReference type="GO" id="GO:0005829">
    <property type="term" value="C:cytosol"/>
    <property type="evidence" value="ECO:0007669"/>
    <property type="project" value="TreeGrafter"/>
</dbReference>
<dbReference type="SUPFAM" id="SSF52540">
    <property type="entry name" value="P-loop containing nucleoside triphosphate hydrolases"/>
    <property type="match status" value="1"/>
</dbReference>
<feature type="compositionally biased region" description="Low complexity" evidence="1">
    <location>
        <begin position="277"/>
        <end position="300"/>
    </location>
</feature>
<dbReference type="InterPro" id="IPR040385">
    <property type="entry name" value="RABL6"/>
</dbReference>
<protein>
    <recommendedName>
        <fullName evidence="4">GTP-binding protein Parf</fullName>
    </recommendedName>
</protein>
<dbReference type="PANTHER" id="PTHR14932">
    <property type="entry name" value="RAS GTPASE-RELATED"/>
    <property type="match status" value="1"/>
</dbReference>
<keyword evidence="3" id="KW-1185">Reference proteome</keyword>
<feature type="compositionally biased region" description="Basic and acidic residues" evidence="1">
    <location>
        <begin position="340"/>
        <end position="351"/>
    </location>
</feature>
<evidence type="ECO:0000313" key="2">
    <source>
        <dbReference type="EMBL" id="RHY27593.1"/>
    </source>
</evidence>
<dbReference type="VEuPathDB" id="FungiDB:H310_08330"/>
<feature type="compositionally biased region" description="Polar residues" evidence="1">
    <location>
        <begin position="435"/>
        <end position="444"/>
    </location>
</feature>
<dbReference type="PANTHER" id="PTHR14932:SF1">
    <property type="entry name" value="RAB-LIKE PROTEIN 6"/>
    <property type="match status" value="1"/>
</dbReference>
<dbReference type="CDD" id="cd00882">
    <property type="entry name" value="Ras_like_GTPase"/>
    <property type="match status" value="1"/>
</dbReference>
<feature type="compositionally biased region" description="Acidic residues" evidence="1">
    <location>
        <begin position="352"/>
        <end position="366"/>
    </location>
</feature>
<dbReference type="Proteomes" id="UP000285060">
    <property type="component" value="Unassembled WGS sequence"/>
</dbReference>
<accession>A0A3R7A6J5</accession>
<dbReference type="InterPro" id="IPR027417">
    <property type="entry name" value="P-loop_NTPase"/>
</dbReference>
<proteinExistence type="predicted"/>
<organism evidence="2 3">
    <name type="scientific">Aphanomyces invadans</name>
    <dbReference type="NCBI Taxonomy" id="157072"/>
    <lineage>
        <taxon>Eukaryota</taxon>
        <taxon>Sar</taxon>
        <taxon>Stramenopiles</taxon>
        <taxon>Oomycota</taxon>
        <taxon>Saprolegniomycetes</taxon>
        <taxon>Saprolegniales</taxon>
        <taxon>Verrucalvaceae</taxon>
        <taxon>Aphanomyces</taxon>
    </lineage>
</organism>
<reference evidence="2 3" key="1">
    <citation type="submission" date="2018-08" db="EMBL/GenBank/DDBJ databases">
        <title>Aphanomyces genome sequencing and annotation.</title>
        <authorList>
            <person name="Minardi D."/>
            <person name="Oidtmann B."/>
            <person name="Van Der Giezen M."/>
            <person name="Studholme D.J."/>
        </authorList>
    </citation>
    <scope>NUCLEOTIDE SEQUENCE [LARGE SCALE GENOMIC DNA]</scope>
    <source>
        <strain evidence="2 3">NJM0002</strain>
    </source>
</reference>
<gene>
    <name evidence="2" type="ORF">DYB32_006675</name>
</gene>
<feature type="compositionally biased region" description="Acidic residues" evidence="1">
    <location>
        <begin position="376"/>
        <end position="385"/>
    </location>
</feature>
<sequence>MDKVIRKKVRGEITYNMKLLIRGERGTGKTSLLARLQGQPIPETHELTREIQTASIHWSMKGSSEESVKCEVWDVVDVGLKDSADGVDAAMLDSDSQGRHHVAPVDAQNVDVYQNAHGVIFLMDISKYSTLEYVKHQLDLVPVHIPTLIIGTFRDLRRGDDTLKRAIFKEDVQSLLYGHAKDMKNPTFRRPAEQHYFEASLSNCYGLKALHTYLAIPFLHLKVSTVKQQLRLLETDLANAKLDVDATISTQKYSHFVHTIAAGADIRTGRRNPSGVSGSSAGSRPTSATSSTAPSALSRTESTVHATDEDLDDDATSTDLNVSTPRPQPPRPPSPPTPSPRHEPLRPRMPDMEEDDETLTQLDEEARDQSVPAIVVDDDVDDDDLPERGDIAAEDVEPEAPSPLRTEHIQVKVADVSTTGRRKQAMAETSPPSQPTKTSHNTAGKASAAGTKRRSFDKNETLEDFTVSTDMGQFYSDDESSADDEVCVRVMPYRFIVWFD</sequence>
<evidence type="ECO:0000256" key="1">
    <source>
        <dbReference type="SAM" id="MobiDB-lite"/>
    </source>
</evidence>
<dbReference type="VEuPathDB" id="FungiDB:H310_08329"/>
<evidence type="ECO:0000313" key="3">
    <source>
        <dbReference type="Proteomes" id="UP000285060"/>
    </source>
</evidence>
<dbReference type="GO" id="GO:0005525">
    <property type="term" value="F:GTP binding"/>
    <property type="evidence" value="ECO:0007669"/>
    <property type="project" value="InterPro"/>
</dbReference>
<dbReference type="EMBL" id="QUSY01000740">
    <property type="protein sequence ID" value="RHY27593.1"/>
    <property type="molecule type" value="Genomic_DNA"/>
</dbReference>